<evidence type="ECO:0000256" key="1">
    <source>
        <dbReference type="SAM" id="MobiDB-lite"/>
    </source>
</evidence>
<organism evidence="2 3">
    <name type="scientific">Pleurodeles waltl</name>
    <name type="common">Iberian ribbed newt</name>
    <dbReference type="NCBI Taxonomy" id="8319"/>
    <lineage>
        <taxon>Eukaryota</taxon>
        <taxon>Metazoa</taxon>
        <taxon>Chordata</taxon>
        <taxon>Craniata</taxon>
        <taxon>Vertebrata</taxon>
        <taxon>Euteleostomi</taxon>
        <taxon>Amphibia</taxon>
        <taxon>Batrachia</taxon>
        <taxon>Caudata</taxon>
        <taxon>Salamandroidea</taxon>
        <taxon>Salamandridae</taxon>
        <taxon>Pleurodelinae</taxon>
        <taxon>Pleurodeles</taxon>
    </lineage>
</organism>
<name>A0AAV7PEG2_PLEWA</name>
<dbReference type="Proteomes" id="UP001066276">
    <property type="component" value="Chromosome 7"/>
</dbReference>
<gene>
    <name evidence="2" type="ORF">NDU88_004917</name>
</gene>
<sequence>MACSPLNGKVQHTDNQVRGAQQTLLPLLAGRPSWTERPSRVATVATKPKRGKAARGGSEAQVELPDYVDEDLEDGELRETAEDEAALWLMPNDLRNRRQEVVDDASASVFQAM</sequence>
<reference evidence="2" key="1">
    <citation type="journal article" date="2022" name="bioRxiv">
        <title>Sequencing and chromosome-scale assembly of the giantPleurodeles waltlgenome.</title>
        <authorList>
            <person name="Brown T."/>
            <person name="Elewa A."/>
            <person name="Iarovenko S."/>
            <person name="Subramanian E."/>
            <person name="Araus A.J."/>
            <person name="Petzold A."/>
            <person name="Susuki M."/>
            <person name="Suzuki K.-i.T."/>
            <person name="Hayashi T."/>
            <person name="Toyoda A."/>
            <person name="Oliveira C."/>
            <person name="Osipova E."/>
            <person name="Leigh N.D."/>
            <person name="Simon A."/>
            <person name="Yun M.H."/>
        </authorList>
    </citation>
    <scope>NUCLEOTIDE SEQUENCE</scope>
    <source>
        <strain evidence="2">20211129_DDA</strain>
        <tissue evidence="2">Liver</tissue>
    </source>
</reference>
<evidence type="ECO:0000313" key="3">
    <source>
        <dbReference type="Proteomes" id="UP001066276"/>
    </source>
</evidence>
<feature type="region of interest" description="Disordered" evidence="1">
    <location>
        <begin position="35"/>
        <end position="62"/>
    </location>
</feature>
<accession>A0AAV7PEG2</accession>
<keyword evidence="3" id="KW-1185">Reference proteome</keyword>
<comment type="caution">
    <text evidence="2">The sequence shown here is derived from an EMBL/GenBank/DDBJ whole genome shotgun (WGS) entry which is preliminary data.</text>
</comment>
<protein>
    <submittedName>
        <fullName evidence="2">Uncharacterized protein</fullName>
    </submittedName>
</protein>
<evidence type="ECO:0000313" key="2">
    <source>
        <dbReference type="EMBL" id="KAJ1126510.1"/>
    </source>
</evidence>
<dbReference type="AlphaFoldDB" id="A0AAV7PEG2"/>
<dbReference type="EMBL" id="JANPWB010000011">
    <property type="protein sequence ID" value="KAJ1126510.1"/>
    <property type="molecule type" value="Genomic_DNA"/>
</dbReference>
<proteinExistence type="predicted"/>